<comment type="subcellular location">
    <subcellularLocation>
        <location evidence="1">Cell membrane</location>
        <topology evidence="1">Multi-pass membrane protein</topology>
    </subcellularLocation>
</comment>
<keyword evidence="4 7" id="KW-0812">Transmembrane</keyword>
<gene>
    <name evidence="9" type="ORF">BJ970_007269</name>
</gene>
<accession>A0A840QHZ2</accession>
<feature type="transmembrane region" description="Helical" evidence="7">
    <location>
        <begin position="318"/>
        <end position="336"/>
    </location>
</feature>
<feature type="domain" description="Major facilitator superfamily (MFS) profile" evidence="8">
    <location>
        <begin position="24"/>
        <end position="434"/>
    </location>
</feature>
<sequence>MHDDDTRSPTDGPRHSDVSQARKAAFASTVGSAIEWYDFYVYGLSAALIFNKLFFPGNNPYSGTLLALSTFFAGFAVRPIGALIFGHFGDRLGRRKVLIATMTLMGAGTFFVGLTPTHAVIGIWGAVILVVLRVVQGIGVGGDWGGSVLLATEWKSAKGKRGFMGSLPQFGSPLGLIIATIVTEGSSRFLSNDAFESWGWRLPFLASLVLTAIGLYLRLRVVETASFEQAKNSGALRKAPLAHLLRYHWRTVLGTTLMRAGQHASFYLFTTFVLSFGVTSLHQPRSTMLLSVMLAAAISLGTTLFWGSVSDRIGRKRMLQIGLVVMFCFAIPYYGLLTTGSLPLIVIAIVLSLVVHDMQYGPQSSFIAESFPPDVRYSGSSLGYQLSSVTAGGPAALVATAFMATFNSTVPIAIYLMVMCAVAFVALLLLPSVDDPGKVGAESKSAAVPAKK</sequence>
<dbReference type="CDD" id="cd17369">
    <property type="entry name" value="MFS_ShiA_like"/>
    <property type="match status" value="1"/>
</dbReference>
<dbReference type="PANTHER" id="PTHR43045">
    <property type="entry name" value="SHIKIMATE TRANSPORTER"/>
    <property type="match status" value="1"/>
</dbReference>
<evidence type="ECO:0000256" key="4">
    <source>
        <dbReference type="ARBA" id="ARBA00022692"/>
    </source>
</evidence>
<feature type="transmembrane region" description="Helical" evidence="7">
    <location>
        <begin position="382"/>
        <end position="406"/>
    </location>
</feature>
<evidence type="ECO:0000313" key="10">
    <source>
        <dbReference type="Proteomes" id="UP000584374"/>
    </source>
</evidence>
<evidence type="ECO:0000313" key="9">
    <source>
        <dbReference type="EMBL" id="MBB5159670.1"/>
    </source>
</evidence>
<dbReference type="PROSITE" id="PS50850">
    <property type="entry name" value="MFS"/>
    <property type="match status" value="1"/>
</dbReference>
<dbReference type="SUPFAM" id="SSF103473">
    <property type="entry name" value="MFS general substrate transporter"/>
    <property type="match status" value="1"/>
</dbReference>
<dbReference type="InterPro" id="IPR036259">
    <property type="entry name" value="MFS_trans_sf"/>
</dbReference>
<dbReference type="GO" id="GO:0005886">
    <property type="term" value="C:plasma membrane"/>
    <property type="evidence" value="ECO:0007669"/>
    <property type="project" value="UniProtKB-SubCell"/>
</dbReference>
<dbReference type="Pfam" id="PF07690">
    <property type="entry name" value="MFS_1"/>
    <property type="match status" value="1"/>
</dbReference>
<dbReference type="InterPro" id="IPR020846">
    <property type="entry name" value="MFS_dom"/>
</dbReference>
<dbReference type="RefSeq" id="WP_184732182.1">
    <property type="nucleotide sequence ID" value="NZ_JACHIW010000002.1"/>
</dbReference>
<dbReference type="Gene3D" id="1.20.1250.20">
    <property type="entry name" value="MFS general substrate transporter like domains"/>
    <property type="match status" value="2"/>
</dbReference>
<comment type="caution">
    <text evidence="9">The sequence shown here is derived from an EMBL/GenBank/DDBJ whole genome shotgun (WGS) entry which is preliminary data.</text>
</comment>
<dbReference type="PANTHER" id="PTHR43045:SF1">
    <property type="entry name" value="SHIKIMATE TRANSPORTER"/>
    <property type="match status" value="1"/>
</dbReference>
<dbReference type="InterPro" id="IPR005829">
    <property type="entry name" value="Sugar_transporter_CS"/>
</dbReference>
<dbReference type="InterPro" id="IPR011701">
    <property type="entry name" value="MFS"/>
</dbReference>
<name>A0A840QHZ2_9PSEU</name>
<evidence type="ECO:0000259" key="8">
    <source>
        <dbReference type="PROSITE" id="PS50850"/>
    </source>
</evidence>
<dbReference type="EMBL" id="JACHIW010000002">
    <property type="protein sequence ID" value="MBB5159670.1"/>
    <property type="molecule type" value="Genomic_DNA"/>
</dbReference>
<evidence type="ECO:0000256" key="6">
    <source>
        <dbReference type="ARBA" id="ARBA00023136"/>
    </source>
</evidence>
<dbReference type="GO" id="GO:0022857">
    <property type="term" value="F:transmembrane transporter activity"/>
    <property type="evidence" value="ECO:0007669"/>
    <property type="project" value="InterPro"/>
</dbReference>
<dbReference type="Proteomes" id="UP000584374">
    <property type="component" value="Unassembled WGS sequence"/>
</dbReference>
<evidence type="ECO:0000256" key="3">
    <source>
        <dbReference type="ARBA" id="ARBA00022475"/>
    </source>
</evidence>
<evidence type="ECO:0000256" key="1">
    <source>
        <dbReference type="ARBA" id="ARBA00004651"/>
    </source>
</evidence>
<protein>
    <submittedName>
        <fullName evidence="9">MFS family permease</fullName>
    </submittedName>
</protein>
<feature type="transmembrane region" description="Helical" evidence="7">
    <location>
        <begin position="162"/>
        <end position="182"/>
    </location>
</feature>
<evidence type="ECO:0000256" key="2">
    <source>
        <dbReference type="ARBA" id="ARBA00022448"/>
    </source>
</evidence>
<keyword evidence="2" id="KW-0813">Transport</keyword>
<keyword evidence="10" id="KW-1185">Reference proteome</keyword>
<evidence type="ECO:0000256" key="7">
    <source>
        <dbReference type="SAM" id="Phobius"/>
    </source>
</evidence>
<feature type="transmembrane region" description="Helical" evidence="7">
    <location>
        <begin position="121"/>
        <end position="141"/>
    </location>
</feature>
<feature type="transmembrane region" description="Helical" evidence="7">
    <location>
        <begin position="97"/>
        <end position="115"/>
    </location>
</feature>
<evidence type="ECO:0000256" key="5">
    <source>
        <dbReference type="ARBA" id="ARBA00022989"/>
    </source>
</evidence>
<dbReference type="AlphaFoldDB" id="A0A840QHZ2"/>
<keyword evidence="5 7" id="KW-1133">Transmembrane helix</keyword>
<dbReference type="PROSITE" id="PS00217">
    <property type="entry name" value="SUGAR_TRANSPORT_2"/>
    <property type="match status" value="1"/>
</dbReference>
<feature type="transmembrane region" description="Helical" evidence="7">
    <location>
        <begin position="264"/>
        <end position="282"/>
    </location>
</feature>
<proteinExistence type="predicted"/>
<keyword evidence="3" id="KW-1003">Cell membrane</keyword>
<feature type="transmembrane region" description="Helical" evidence="7">
    <location>
        <begin position="202"/>
        <end position="219"/>
    </location>
</feature>
<reference evidence="9 10" key="1">
    <citation type="submission" date="2020-08" db="EMBL/GenBank/DDBJ databases">
        <title>Sequencing the genomes of 1000 actinobacteria strains.</title>
        <authorList>
            <person name="Klenk H.-P."/>
        </authorList>
    </citation>
    <scope>NUCLEOTIDE SEQUENCE [LARGE SCALE GENOMIC DNA]</scope>
    <source>
        <strain evidence="9 10">DSM 45584</strain>
    </source>
</reference>
<feature type="transmembrane region" description="Helical" evidence="7">
    <location>
        <begin position="288"/>
        <end position="306"/>
    </location>
</feature>
<feature type="transmembrane region" description="Helical" evidence="7">
    <location>
        <begin position="61"/>
        <end position="85"/>
    </location>
</feature>
<organism evidence="9 10">
    <name type="scientific">Saccharopolyspora phatthalungensis</name>
    <dbReference type="NCBI Taxonomy" id="664693"/>
    <lineage>
        <taxon>Bacteria</taxon>
        <taxon>Bacillati</taxon>
        <taxon>Actinomycetota</taxon>
        <taxon>Actinomycetes</taxon>
        <taxon>Pseudonocardiales</taxon>
        <taxon>Pseudonocardiaceae</taxon>
        <taxon>Saccharopolyspora</taxon>
    </lineage>
</organism>
<keyword evidence="6 7" id="KW-0472">Membrane</keyword>
<feature type="transmembrane region" description="Helical" evidence="7">
    <location>
        <begin position="412"/>
        <end position="430"/>
    </location>
</feature>